<keyword evidence="1 2" id="KW-0238">DNA-binding</keyword>
<evidence type="ECO:0000313" key="5">
    <source>
        <dbReference type="Proteomes" id="UP000295388"/>
    </source>
</evidence>
<accession>A0A4R6K9Q9</accession>
<dbReference type="SUPFAM" id="SSF46689">
    <property type="entry name" value="Homeodomain-like"/>
    <property type="match status" value="1"/>
</dbReference>
<evidence type="ECO:0000313" key="4">
    <source>
        <dbReference type="EMBL" id="TDO46644.1"/>
    </source>
</evidence>
<reference evidence="4 5" key="1">
    <citation type="submission" date="2019-03" db="EMBL/GenBank/DDBJ databases">
        <title>Genomic Encyclopedia of Type Strains, Phase III (KMG-III): the genomes of soil and plant-associated and newly described type strains.</title>
        <authorList>
            <person name="Whitman W."/>
        </authorList>
    </citation>
    <scope>NUCLEOTIDE SEQUENCE [LARGE SCALE GENOMIC DNA]</scope>
    <source>
        <strain evidence="4 5">VKM Ac-2527</strain>
    </source>
</reference>
<evidence type="ECO:0000259" key="3">
    <source>
        <dbReference type="PROSITE" id="PS50977"/>
    </source>
</evidence>
<dbReference type="Proteomes" id="UP000295388">
    <property type="component" value="Unassembled WGS sequence"/>
</dbReference>
<protein>
    <submittedName>
        <fullName evidence="4">TetR family transcriptional regulator</fullName>
    </submittedName>
</protein>
<dbReference type="PROSITE" id="PS50977">
    <property type="entry name" value="HTH_TETR_2"/>
    <property type="match status" value="1"/>
</dbReference>
<comment type="caution">
    <text evidence="4">The sequence shown here is derived from an EMBL/GenBank/DDBJ whole genome shotgun (WGS) entry which is preliminary data.</text>
</comment>
<dbReference type="InterPro" id="IPR050109">
    <property type="entry name" value="HTH-type_TetR-like_transc_reg"/>
</dbReference>
<proteinExistence type="predicted"/>
<feature type="domain" description="HTH tetR-type" evidence="3">
    <location>
        <begin position="9"/>
        <end position="69"/>
    </location>
</feature>
<dbReference type="PANTHER" id="PTHR30055">
    <property type="entry name" value="HTH-TYPE TRANSCRIPTIONAL REGULATOR RUTR"/>
    <property type="match status" value="1"/>
</dbReference>
<dbReference type="PANTHER" id="PTHR30055:SF226">
    <property type="entry name" value="HTH-TYPE TRANSCRIPTIONAL REGULATOR PKSA"/>
    <property type="match status" value="1"/>
</dbReference>
<feature type="DNA-binding region" description="H-T-H motif" evidence="2">
    <location>
        <begin position="32"/>
        <end position="51"/>
    </location>
</feature>
<dbReference type="GO" id="GO:0003700">
    <property type="term" value="F:DNA-binding transcription factor activity"/>
    <property type="evidence" value="ECO:0007669"/>
    <property type="project" value="TreeGrafter"/>
</dbReference>
<dbReference type="Gene3D" id="1.10.357.10">
    <property type="entry name" value="Tetracycline Repressor, domain 2"/>
    <property type="match status" value="1"/>
</dbReference>
<keyword evidence="5" id="KW-1185">Reference proteome</keyword>
<dbReference type="InterPro" id="IPR001647">
    <property type="entry name" value="HTH_TetR"/>
</dbReference>
<dbReference type="GO" id="GO:0000976">
    <property type="term" value="F:transcription cis-regulatory region binding"/>
    <property type="evidence" value="ECO:0007669"/>
    <property type="project" value="TreeGrafter"/>
</dbReference>
<dbReference type="PRINTS" id="PR00455">
    <property type="entry name" value="HTHTETR"/>
</dbReference>
<organism evidence="4 5">
    <name type="scientific">Kribbella caucasensis</name>
    <dbReference type="NCBI Taxonomy" id="2512215"/>
    <lineage>
        <taxon>Bacteria</taxon>
        <taxon>Bacillati</taxon>
        <taxon>Actinomycetota</taxon>
        <taxon>Actinomycetes</taxon>
        <taxon>Propionibacteriales</taxon>
        <taxon>Kribbellaceae</taxon>
        <taxon>Kribbella</taxon>
    </lineage>
</organism>
<sequence length="199" mass="21704">MTAHAVARHSKREVIIETAERLFAERGYDGTSTARIAHEAGVPSGLVFYHFATKLDLLLAIVHERPTPSQVIRSATQGRTVRRRLRAVVAVMAEELERDRAARIIIFREAQARPEIAARGAELFAEATTTVADVLSGADDIVVDREQVQTAAELVVSRVFLDIVALGQAATAAKRHAPMIDLVAESLTTPRPRTEGSSF</sequence>
<name>A0A4R6K9Q9_9ACTN</name>
<gene>
    <name evidence="4" type="ORF">EV643_11027</name>
</gene>
<evidence type="ECO:0000256" key="1">
    <source>
        <dbReference type="ARBA" id="ARBA00023125"/>
    </source>
</evidence>
<dbReference type="RefSeq" id="WP_202869671.1">
    <property type="nucleotide sequence ID" value="NZ_SNWQ01000010.1"/>
</dbReference>
<dbReference type="EMBL" id="SNWQ01000010">
    <property type="protein sequence ID" value="TDO46644.1"/>
    <property type="molecule type" value="Genomic_DNA"/>
</dbReference>
<dbReference type="InterPro" id="IPR009057">
    <property type="entry name" value="Homeodomain-like_sf"/>
</dbReference>
<evidence type="ECO:0000256" key="2">
    <source>
        <dbReference type="PROSITE-ProRule" id="PRU00335"/>
    </source>
</evidence>
<dbReference type="AlphaFoldDB" id="A0A4R6K9Q9"/>
<dbReference type="Pfam" id="PF00440">
    <property type="entry name" value="TetR_N"/>
    <property type="match status" value="1"/>
</dbReference>